<evidence type="ECO:0000256" key="14">
    <source>
        <dbReference type="ARBA" id="ARBA00032361"/>
    </source>
</evidence>
<keyword evidence="9 16" id="KW-1133">Transmembrane helix</keyword>
<keyword evidence="19" id="KW-1185">Reference proteome</keyword>
<dbReference type="InterPro" id="IPR004533">
    <property type="entry name" value="CDP-diaglyc--ser_O-PTrfase"/>
</dbReference>
<dbReference type="Pfam" id="PF01066">
    <property type="entry name" value="CDP-OH_P_transf"/>
    <property type="match status" value="1"/>
</dbReference>
<evidence type="ECO:0000256" key="6">
    <source>
        <dbReference type="ARBA" id="ARBA00022516"/>
    </source>
</evidence>
<dbReference type="GO" id="GO:0012505">
    <property type="term" value="C:endomembrane system"/>
    <property type="evidence" value="ECO:0007669"/>
    <property type="project" value="UniProtKB-SubCell"/>
</dbReference>
<dbReference type="InterPro" id="IPR050324">
    <property type="entry name" value="CDP-alcohol_PTase-I"/>
</dbReference>
<dbReference type="InterPro" id="IPR043130">
    <property type="entry name" value="CDP-OH_PTrfase_TM_dom"/>
</dbReference>
<feature type="transmembrane region" description="Helical" evidence="16">
    <location>
        <begin position="145"/>
        <end position="167"/>
    </location>
</feature>
<feature type="transmembrane region" description="Helical" evidence="16">
    <location>
        <begin position="48"/>
        <end position="66"/>
    </location>
</feature>
<keyword evidence="7 15" id="KW-0808">Transferase</keyword>
<dbReference type="Proteomes" id="UP000229081">
    <property type="component" value="Chromosome"/>
</dbReference>
<evidence type="ECO:0000256" key="11">
    <source>
        <dbReference type="ARBA" id="ARBA00023136"/>
    </source>
</evidence>
<evidence type="ECO:0000256" key="15">
    <source>
        <dbReference type="RuleBase" id="RU003750"/>
    </source>
</evidence>
<evidence type="ECO:0000256" key="10">
    <source>
        <dbReference type="ARBA" id="ARBA00023098"/>
    </source>
</evidence>
<dbReference type="InterPro" id="IPR012616">
    <property type="entry name" value="CDP-OH_P_trans_C"/>
</dbReference>
<dbReference type="PROSITE" id="PS00379">
    <property type="entry name" value="CDP_ALCOHOL_P_TRANSF"/>
    <property type="match status" value="1"/>
</dbReference>
<gene>
    <name evidence="18" type="primary">pssA</name>
    <name evidence="18" type="ORF">CVN68_05365</name>
</gene>
<dbReference type="GO" id="GO:0008654">
    <property type="term" value="P:phospholipid biosynthetic process"/>
    <property type="evidence" value="ECO:0007669"/>
    <property type="project" value="UniProtKB-KW"/>
</dbReference>
<evidence type="ECO:0000256" key="9">
    <source>
        <dbReference type="ARBA" id="ARBA00022989"/>
    </source>
</evidence>
<comment type="catalytic activity">
    <reaction evidence="1">
        <text>a CDP-1,2-diacyl-sn-glycerol + L-serine = a 1,2-diacyl-sn-glycero-3-phospho-L-serine + CMP + H(+)</text>
        <dbReference type="Rhea" id="RHEA:16913"/>
        <dbReference type="ChEBI" id="CHEBI:15378"/>
        <dbReference type="ChEBI" id="CHEBI:33384"/>
        <dbReference type="ChEBI" id="CHEBI:57262"/>
        <dbReference type="ChEBI" id="CHEBI:58332"/>
        <dbReference type="ChEBI" id="CHEBI:60377"/>
        <dbReference type="EC" id="2.7.8.8"/>
    </reaction>
</comment>
<keyword evidence="13" id="KW-1208">Phospholipid metabolism</keyword>
<evidence type="ECO:0000256" key="5">
    <source>
        <dbReference type="ARBA" id="ARBA00017171"/>
    </source>
</evidence>
<keyword evidence="10" id="KW-0443">Lipid metabolism</keyword>
<dbReference type="PANTHER" id="PTHR14269">
    <property type="entry name" value="CDP-DIACYLGLYCEROL--GLYCEROL-3-PHOSPHATE 3-PHOSPHATIDYLTRANSFERASE-RELATED"/>
    <property type="match status" value="1"/>
</dbReference>
<dbReference type="RefSeq" id="WP_100281289.1">
    <property type="nucleotide sequence ID" value="NZ_CP024923.1"/>
</dbReference>
<proteinExistence type="inferred from homology"/>
<keyword evidence="8 16" id="KW-0812">Transmembrane</keyword>
<dbReference type="Gene3D" id="1.20.120.1760">
    <property type="match status" value="1"/>
</dbReference>
<organism evidence="18 19">
    <name type="scientific">Sphingomonas psychrotolerans</name>
    <dbReference type="NCBI Taxonomy" id="1327635"/>
    <lineage>
        <taxon>Bacteria</taxon>
        <taxon>Pseudomonadati</taxon>
        <taxon>Pseudomonadota</taxon>
        <taxon>Alphaproteobacteria</taxon>
        <taxon>Sphingomonadales</taxon>
        <taxon>Sphingomonadaceae</taxon>
        <taxon>Sphingomonas</taxon>
    </lineage>
</organism>
<evidence type="ECO:0000256" key="7">
    <source>
        <dbReference type="ARBA" id="ARBA00022679"/>
    </source>
</evidence>
<dbReference type="EMBL" id="CP024923">
    <property type="protein sequence ID" value="ATY31479.1"/>
    <property type="molecule type" value="Genomic_DNA"/>
</dbReference>
<dbReference type="AlphaFoldDB" id="A0A2K8MI91"/>
<dbReference type="OrthoDB" id="9777147at2"/>
<feature type="transmembrane region" description="Helical" evidence="16">
    <location>
        <begin position="230"/>
        <end position="246"/>
    </location>
</feature>
<dbReference type="InterPro" id="IPR048254">
    <property type="entry name" value="CDP_ALCOHOL_P_TRANSF_CS"/>
</dbReference>
<evidence type="ECO:0000256" key="13">
    <source>
        <dbReference type="ARBA" id="ARBA00023264"/>
    </source>
</evidence>
<dbReference type="Pfam" id="PF08009">
    <property type="entry name" value="CDP-OH_P_tran_2"/>
    <property type="match status" value="1"/>
</dbReference>
<evidence type="ECO:0000259" key="17">
    <source>
        <dbReference type="Pfam" id="PF08009"/>
    </source>
</evidence>
<evidence type="ECO:0000256" key="4">
    <source>
        <dbReference type="ARBA" id="ARBA00013174"/>
    </source>
</evidence>
<name>A0A2K8MI91_9SPHN</name>
<dbReference type="PANTHER" id="PTHR14269:SF61">
    <property type="entry name" value="CDP-DIACYLGLYCEROL--SERINE O-PHOSPHATIDYLTRANSFERASE"/>
    <property type="match status" value="1"/>
</dbReference>
<evidence type="ECO:0000256" key="3">
    <source>
        <dbReference type="ARBA" id="ARBA00010441"/>
    </source>
</evidence>
<protein>
    <recommendedName>
        <fullName evidence="5">CDP-diacylglycerol--serine O-phosphatidyltransferase</fullName>
        <ecNumber evidence="4">2.7.8.8</ecNumber>
    </recommendedName>
    <alternativeName>
        <fullName evidence="14">Phosphatidylserine synthase</fullName>
    </alternativeName>
</protein>
<dbReference type="GO" id="GO:0003882">
    <property type="term" value="F:CDP-diacylglycerol-serine O-phosphatidyltransferase activity"/>
    <property type="evidence" value="ECO:0007669"/>
    <property type="project" value="UniProtKB-EC"/>
</dbReference>
<reference evidence="18 19" key="1">
    <citation type="submission" date="2017-11" db="EMBL/GenBank/DDBJ databases">
        <title>Complete genome sequence of Sphingomonas sp. Strain Cra20, a psychrotolerant potential plant growth promoting rhizobacteria.</title>
        <authorList>
            <person name="Luo Y."/>
        </authorList>
    </citation>
    <scope>NUCLEOTIDE SEQUENCE [LARGE SCALE GENOMIC DNA]</scope>
    <source>
        <strain evidence="18 19">Cra20</strain>
    </source>
</reference>
<dbReference type="EC" id="2.7.8.8" evidence="4"/>
<evidence type="ECO:0000256" key="8">
    <source>
        <dbReference type="ARBA" id="ARBA00022692"/>
    </source>
</evidence>
<comment type="subcellular location">
    <subcellularLocation>
        <location evidence="2">Endomembrane system</location>
        <topology evidence="2">Multi-pass membrane protein</topology>
    </subcellularLocation>
</comment>
<keyword evidence="6" id="KW-0444">Lipid biosynthesis</keyword>
<feature type="domain" description="CDP-alcohol phosphatidyltransferase C-terminal" evidence="17">
    <location>
        <begin position="228"/>
        <end position="263"/>
    </location>
</feature>
<keyword evidence="11 16" id="KW-0472">Membrane</keyword>
<evidence type="ECO:0000256" key="1">
    <source>
        <dbReference type="ARBA" id="ARBA00000287"/>
    </source>
</evidence>
<dbReference type="GO" id="GO:0016020">
    <property type="term" value="C:membrane"/>
    <property type="evidence" value="ECO:0007669"/>
    <property type="project" value="InterPro"/>
</dbReference>
<keyword evidence="12" id="KW-0594">Phospholipid biosynthesis</keyword>
<comment type="similarity">
    <text evidence="3 15">Belongs to the CDP-alcohol phosphatidyltransferase class-I family.</text>
</comment>
<evidence type="ECO:0000256" key="2">
    <source>
        <dbReference type="ARBA" id="ARBA00004127"/>
    </source>
</evidence>
<feature type="transmembrane region" description="Helical" evidence="16">
    <location>
        <begin position="112"/>
        <end position="133"/>
    </location>
</feature>
<dbReference type="InterPro" id="IPR000462">
    <property type="entry name" value="CDP-OH_P_trans"/>
</dbReference>
<feature type="transmembrane region" description="Helical" evidence="16">
    <location>
        <begin position="200"/>
        <end position="218"/>
    </location>
</feature>
<evidence type="ECO:0000313" key="19">
    <source>
        <dbReference type="Proteomes" id="UP000229081"/>
    </source>
</evidence>
<evidence type="ECO:0000256" key="16">
    <source>
        <dbReference type="SAM" id="Phobius"/>
    </source>
</evidence>
<dbReference type="NCBIfam" id="TIGR00473">
    <property type="entry name" value="pssA"/>
    <property type="match status" value="1"/>
</dbReference>
<evidence type="ECO:0000256" key="12">
    <source>
        <dbReference type="ARBA" id="ARBA00023209"/>
    </source>
</evidence>
<dbReference type="KEGG" id="sphc:CVN68_05365"/>
<evidence type="ECO:0000313" key="18">
    <source>
        <dbReference type="EMBL" id="ATY31479.1"/>
    </source>
</evidence>
<accession>A0A2K8MI91</accession>
<sequence>MKPPRAGRRAIPGLRREGGIPLRAVLPNTVTALALCSGLTAIRFAILGNWEVAVLMVLAAAVFDGLDGKIARLVRAESRFGAELDSLSDAISFGVAPALILYLWSLNGLGRFGWMIALLLALFCALRLARFNANIDQEHQPHKSAGFLTGVPAPAGALLALMPLFLWNWTNELLRPPVNDSTPILLVETIQHLLRTPAVIAPWTAFIALLMISSVATFTPTVRLKQRMRFEAIAVLVVLVAALVSAPWPTLAVLAIAYLVTIPFSVRSYRRIRQQRAAVPMPATAPERLES</sequence>